<dbReference type="Proteomes" id="UP000249922">
    <property type="component" value="Chromosome"/>
</dbReference>
<keyword evidence="3" id="KW-0274">FAD</keyword>
<accession>A0ABM6WS65</accession>
<dbReference type="PANTHER" id="PTHR13789:SF318">
    <property type="entry name" value="GERANYLGERANYL DIPHOSPHATE REDUCTASE"/>
    <property type="match status" value="1"/>
</dbReference>
<dbReference type="InterPro" id="IPR036188">
    <property type="entry name" value="FAD/NAD-bd_sf"/>
</dbReference>
<gene>
    <name evidence="6" type="ORF">DPM13_11675</name>
</gene>
<evidence type="ECO:0000256" key="1">
    <source>
        <dbReference type="ARBA" id="ARBA00001974"/>
    </source>
</evidence>
<dbReference type="SUPFAM" id="SSF51905">
    <property type="entry name" value="FAD/NAD(P)-binding domain"/>
    <property type="match status" value="1"/>
</dbReference>
<organism evidence="6 7">
    <name type="scientific">Paracoccus mutanolyticus</name>
    <dbReference type="NCBI Taxonomy" id="1499308"/>
    <lineage>
        <taxon>Bacteria</taxon>
        <taxon>Pseudomonadati</taxon>
        <taxon>Pseudomonadota</taxon>
        <taxon>Alphaproteobacteria</taxon>
        <taxon>Rhodobacterales</taxon>
        <taxon>Paracoccaceae</taxon>
        <taxon>Paracoccus</taxon>
    </lineage>
</organism>
<evidence type="ECO:0000256" key="2">
    <source>
        <dbReference type="ARBA" id="ARBA00022630"/>
    </source>
</evidence>
<proteinExistence type="predicted"/>
<keyword evidence="5" id="KW-0503">Monooxygenase</keyword>
<dbReference type="InterPro" id="IPR050493">
    <property type="entry name" value="FAD-dep_Monooxygenase_BioMet"/>
</dbReference>
<protein>
    <recommendedName>
        <fullName evidence="8">FAD-binding domain-containing protein</fullName>
    </recommendedName>
</protein>
<dbReference type="RefSeq" id="WP_112888067.1">
    <property type="nucleotide sequence ID" value="NZ_CP030239.1"/>
</dbReference>
<evidence type="ECO:0000313" key="7">
    <source>
        <dbReference type="Proteomes" id="UP000249922"/>
    </source>
</evidence>
<keyword evidence="4" id="KW-0560">Oxidoreductase</keyword>
<evidence type="ECO:0000256" key="4">
    <source>
        <dbReference type="ARBA" id="ARBA00023002"/>
    </source>
</evidence>
<dbReference type="PANTHER" id="PTHR13789">
    <property type="entry name" value="MONOOXYGENASE"/>
    <property type="match status" value="1"/>
</dbReference>
<comment type="cofactor">
    <cofactor evidence="1">
        <name>FAD</name>
        <dbReference type="ChEBI" id="CHEBI:57692"/>
    </cofactor>
</comment>
<evidence type="ECO:0008006" key="8">
    <source>
        <dbReference type="Google" id="ProtNLM"/>
    </source>
</evidence>
<reference evidence="6 7" key="1">
    <citation type="submission" date="2018-06" db="EMBL/GenBank/DDBJ databases">
        <title>Complete genome sequence of Paracoccus mutanolyticus strain RSP-02 isolated from cellulosic waste.</title>
        <authorList>
            <person name="Amrutha R.N."/>
            <person name="Shrivastav A."/>
            <person name="Buddana S.K."/>
            <person name="Deshpande U."/>
            <person name="Prakasham R.S."/>
        </authorList>
    </citation>
    <scope>NUCLEOTIDE SEQUENCE [LARGE SCALE GENOMIC DNA]</scope>
    <source>
        <strain evidence="6 7">RSP-02</strain>
    </source>
</reference>
<dbReference type="Gene3D" id="3.50.50.60">
    <property type="entry name" value="FAD/NAD(P)-binding domain"/>
    <property type="match status" value="1"/>
</dbReference>
<sequence>MRPHMAQGACMAIEDAAVLARCLSEDALTPALARYQALRQPRCQRIVKAANDNARNYHLQGPARAVAHAGLRAVSTLAPARLIERFAWLYDYDPTAL</sequence>
<evidence type="ECO:0000256" key="3">
    <source>
        <dbReference type="ARBA" id="ARBA00022827"/>
    </source>
</evidence>
<name>A0ABM6WS65_9RHOB</name>
<keyword evidence="2" id="KW-0285">Flavoprotein</keyword>
<keyword evidence="7" id="KW-1185">Reference proteome</keyword>
<evidence type="ECO:0000256" key="5">
    <source>
        <dbReference type="ARBA" id="ARBA00023033"/>
    </source>
</evidence>
<evidence type="ECO:0000313" key="6">
    <source>
        <dbReference type="EMBL" id="AWX93527.1"/>
    </source>
</evidence>
<dbReference type="EMBL" id="CP030239">
    <property type="protein sequence ID" value="AWX93527.1"/>
    <property type="molecule type" value="Genomic_DNA"/>
</dbReference>